<dbReference type="EMBL" id="JOSY01000077">
    <property type="protein sequence ID" value="KFM14371.1"/>
    <property type="molecule type" value="Genomic_DNA"/>
</dbReference>
<dbReference type="PATRIC" id="fig|1502291.3.peg.1556"/>
<evidence type="ECO:0000313" key="3">
    <source>
        <dbReference type="Proteomes" id="UP000029386"/>
    </source>
</evidence>
<keyword evidence="1" id="KW-1133">Transmembrane helix</keyword>
<feature type="transmembrane region" description="Helical" evidence="1">
    <location>
        <begin position="39"/>
        <end position="57"/>
    </location>
</feature>
<dbReference type="Proteomes" id="UP000029386">
    <property type="component" value="Unassembled WGS sequence"/>
</dbReference>
<gene>
    <name evidence="2" type="ORF">AAA799D11_01731</name>
</gene>
<feature type="transmembrane region" description="Helical" evidence="1">
    <location>
        <begin position="69"/>
        <end position="86"/>
    </location>
</feature>
<comment type="caution">
    <text evidence="2">The sequence shown here is derived from an EMBL/GenBank/DDBJ whole genome shotgun (WGS) entry which is preliminary data.</text>
</comment>
<keyword evidence="1" id="KW-0472">Membrane</keyword>
<name>A0A087RLL7_9ARCH</name>
<feature type="transmembrane region" description="Helical" evidence="1">
    <location>
        <begin position="12"/>
        <end position="33"/>
    </location>
</feature>
<accession>A0A087RLL7</accession>
<protein>
    <submittedName>
        <fullName evidence="2">Uncharacterized protein</fullName>
    </submittedName>
</protein>
<keyword evidence="3" id="KW-1185">Reference proteome</keyword>
<organism evidence="2 3">
    <name type="scientific">Marine Group I thaumarchaeote SCGC AAA799-D11</name>
    <dbReference type="NCBI Taxonomy" id="1502291"/>
    <lineage>
        <taxon>Archaea</taxon>
        <taxon>Nitrososphaerota</taxon>
        <taxon>Marine Group I</taxon>
    </lineage>
</organism>
<dbReference type="STRING" id="1502291.AAA799D11_01731"/>
<sequence>MNKTSSKTLAGFKYVYLVAFFALLSGFFHPLITNTSFDSVVVGVLVLFVGLAGGVLLYKAATSEKRRGIFLGAGFALMAISLYYIFQLSGRV</sequence>
<dbReference type="AlphaFoldDB" id="A0A087RLL7"/>
<evidence type="ECO:0000256" key="1">
    <source>
        <dbReference type="SAM" id="Phobius"/>
    </source>
</evidence>
<evidence type="ECO:0000313" key="2">
    <source>
        <dbReference type="EMBL" id="KFM14371.1"/>
    </source>
</evidence>
<proteinExistence type="predicted"/>
<reference evidence="2 3" key="1">
    <citation type="submission" date="2014-06" db="EMBL/GenBank/DDBJ databases">
        <authorList>
            <person name="Ngugi D.K."/>
            <person name="Blom J."/>
            <person name="Alam I."/>
            <person name="Rashid M."/>
            <person name="Baalawi W."/>
            <person name="Zhang G."/>
            <person name="Hikmawan T."/>
            <person name="Guan Y."/>
            <person name="Antunes A."/>
            <person name="Siam R."/>
            <person name="El-Dorry H."/>
            <person name="Bajic V."/>
            <person name="Stingl U."/>
        </authorList>
    </citation>
    <scope>NUCLEOTIDE SEQUENCE [LARGE SCALE GENOMIC DNA]</scope>
    <source>
        <strain evidence="2">SCGC AAA799-D11</strain>
    </source>
</reference>
<keyword evidence="1" id="KW-0812">Transmembrane</keyword>